<sequence>MKNLFGFTGKTTAFQSAGIFLDKAFYSLLTSSGTIFLTLGGAFVSSYDHSEAMKLVTGVPGLVAYILSNPYVGFLVGIPSLIFGGLGIYRDQSRLESDNAELKEENKKVLELKESLNGSQEDCQNLRSDIYKIHQKLVETWLKGIFKQIGFDTYSRVSVYYENKENFYLLARYSLNPKLAKKHKLKFGLDQGVISKAWQHGEHIERESPVYKNDPDNYINFMSKHYGYSREELLAISMKSCRYFALSITEADENIGVILFESENAEVFNDEISQQIRDYCGNYQSHLCSFVKDGILYDKSVATQKAPKSADNDADILMTLGGKK</sequence>
<keyword evidence="2" id="KW-1133">Transmembrane helix</keyword>
<evidence type="ECO:0000313" key="3">
    <source>
        <dbReference type="EMBL" id="KHD07580.1"/>
    </source>
</evidence>
<reference evidence="3 4" key="1">
    <citation type="journal article" date="2016" name="Front. Microbiol.">
        <title>Single-Cell (Meta-)Genomics of a Dimorphic Candidatus Thiomargarita nelsonii Reveals Genomic Plasticity.</title>
        <authorList>
            <person name="Flood B.E."/>
            <person name="Fliss P."/>
            <person name="Jones D.S."/>
            <person name="Dick G.J."/>
            <person name="Jain S."/>
            <person name="Kaster A.K."/>
            <person name="Winkel M."/>
            <person name="Mussmann M."/>
            <person name="Bailey J."/>
        </authorList>
    </citation>
    <scope>NUCLEOTIDE SEQUENCE [LARGE SCALE GENOMIC DNA]</scope>
    <source>
        <strain evidence="3">Hydrate Ridge</strain>
    </source>
</reference>
<accession>A0A0A6P9X5</accession>
<gene>
    <name evidence="3" type="ORF">PN36_31945</name>
</gene>
<feature type="transmembrane region" description="Helical" evidence="2">
    <location>
        <begin position="64"/>
        <end position="89"/>
    </location>
</feature>
<comment type="caution">
    <text evidence="3">The sequence shown here is derived from an EMBL/GenBank/DDBJ whole genome shotgun (WGS) entry which is preliminary data.</text>
</comment>
<proteinExistence type="predicted"/>
<keyword evidence="1" id="KW-0175">Coiled coil</keyword>
<dbReference type="Proteomes" id="UP000030428">
    <property type="component" value="Unassembled WGS sequence"/>
</dbReference>
<keyword evidence="2" id="KW-0812">Transmembrane</keyword>
<feature type="transmembrane region" description="Helical" evidence="2">
    <location>
        <begin position="24"/>
        <end position="44"/>
    </location>
</feature>
<evidence type="ECO:0000256" key="1">
    <source>
        <dbReference type="SAM" id="Coils"/>
    </source>
</evidence>
<keyword evidence="2" id="KW-0472">Membrane</keyword>
<name>A0A0A6P9X5_9GAMM</name>
<feature type="coiled-coil region" evidence="1">
    <location>
        <begin position="92"/>
        <end position="129"/>
    </location>
</feature>
<dbReference type="AlphaFoldDB" id="A0A0A6P9X5"/>
<protein>
    <submittedName>
        <fullName evidence="3">Uncharacterized protein</fullName>
    </submittedName>
</protein>
<evidence type="ECO:0000313" key="4">
    <source>
        <dbReference type="Proteomes" id="UP000030428"/>
    </source>
</evidence>
<organism evidence="3 4">
    <name type="scientific">Candidatus Thiomargarita nelsonii</name>
    <dbReference type="NCBI Taxonomy" id="1003181"/>
    <lineage>
        <taxon>Bacteria</taxon>
        <taxon>Pseudomonadati</taxon>
        <taxon>Pseudomonadota</taxon>
        <taxon>Gammaproteobacteria</taxon>
        <taxon>Thiotrichales</taxon>
        <taxon>Thiotrichaceae</taxon>
        <taxon>Thiomargarita</taxon>
    </lineage>
</organism>
<evidence type="ECO:0000256" key="2">
    <source>
        <dbReference type="SAM" id="Phobius"/>
    </source>
</evidence>
<keyword evidence="4" id="KW-1185">Reference proteome</keyword>
<dbReference type="EMBL" id="JSZA02000266">
    <property type="protein sequence ID" value="KHD07580.1"/>
    <property type="molecule type" value="Genomic_DNA"/>
</dbReference>